<dbReference type="PANTHER" id="PTHR13318">
    <property type="entry name" value="PARTNER OF PAIRED, ISOFORM B-RELATED"/>
    <property type="match status" value="1"/>
</dbReference>
<dbReference type="EMBL" id="DF973563">
    <property type="protein sequence ID" value="GAU34679.1"/>
    <property type="molecule type" value="Genomic_DNA"/>
</dbReference>
<name>A0A2Z6NSY8_TRISU</name>
<dbReference type="GO" id="GO:0031146">
    <property type="term" value="P:SCF-dependent proteasomal ubiquitin-dependent protein catabolic process"/>
    <property type="evidence" value="ECO:0007669"/>
    <property type="project" value="TreeGrafter"/>
</dbReference>
<proteinExistence type="predicted"/>
<dbReference type="PANTHER" id="PTHR13318:SF106">
    <property type="entry name" value="F-BOX_LRR-REPEAT PROTEIN 2"/>
    <property type="match status" value="1"/>
</dbReference>
<evidence type="ECO:0008006" key="3">
    <source>
        <dbReference type="Google" id="ProtNLM"/>
    </source>
</evidence>
<evidence type="ECO:0000313" key="2">
    <source>
        <dbReference type="Proteomes" id="UP000242715"/>
    </source>
</evidence>
<keyword evidence="2" id="KW-1185">Reference proteome</keyword>
<dbReference type="OrthoDB" id="6066220at2759"/>
<gene>
    <name evidence="1" type="ORF">TSUD_67290</name>
</gene>
<dbReference type="GO" id="GO:0019005">
    <property type="term" value="C:SCF ubiquitin ligase complex"/>
    <property type="evidence" value="ECO:0007669"/>
    <property type="project" value="TreeGrafter"/>
</dbReference>
<dbReference type="AlphaFoldDB" id="A0A2Z6NSY8"/>
<organism evidence="1 2">
    <name type="scientific">Trifolium subterraneum</name>
    <name type="common">Subterranean clover</name>
    <dbReference type="NCBI Taxonomy" id="3900"/>
    <lineage>
        <taxon>Eukaryota</taxon>
        <taxon>Viridiplantae</taxon>
        <taxon>Streptophyta</taxon>
        <taxon>Embryophyta</taxon>
        <taxon>Tracheophyta</taxon>
        <taxon>Spermatophyta</taxon>
        <taxon>Magnoliopsida</taxon>
        <taxon>eudicotyledons</taxon>
        <taxon>Gunneridae</taxon>
        <taxon>Pentapetalae</taxon>
        <taxon>rosids</taxon>
        <taxon>fabids</taxon>
        <taxon>Fabales</taxon>
        <taxon>Fabaceae</taxon>
        <taxon>Papilionoideae</taxon>
        <taxon>50 kb inversion clade</taxon>
        <taxon>NPAAA clade</taxon>
        <taxon>Hologalegina</taxon>
        <taxon>IRL clade</taxon>
        <taxon>Trifolieae</taxon>
        <taxon>Trifolium</taxon>
    </lineage>
</organism>
<dbReference type="InterPro" id="IPR032675">
    <property type="entry name" value="LRR_dom_sf"/>
</dbReference>
<protein>
    <recommendedName>
        <fullName evidence="3">F-box domain-containing protein</fullName>
    </recommendedName>
</protein>
<dbReference type="SMART" id="SM00367">
    <property type="entry name" value="LRR_CC"/>
    <property type="match status" value="3"/>
</dbReference>
<evidence type="ECO:0000313" key="1">
    <source>
        <dbReference type="EMBL" id="GAU34679.1"/>
    </source>
</evidence>
<dbReference type="SUPFAM" id="SSF52047">
    <property type="entry name" value="RNI-like"/>
    <property type="match status" value="1"/>
</dbReference>
<accession>A0A2Z6NSY8</accession>
<dbReference type="Proteomes" id="UP000242715">
    <property type="component" value="Unassembled WGS sequence"/>
</dbReference>
<dbReference type="Gene3D" id="3.80.10.10">
    <property type="entry name" value="Ribonuclease Inhibitor"/>
    <property type="match status" value="1"/>
</dbReference>
<reference evidence="2" key="1">
    <citation type="journal article" date="2017" name="Front. Plant Sci.">
        <title>Climate Clever Clovers: New Paradigm to Reduce the Environmental Footprint of Ruminants by Breeding Low Methanogenic Forages Utilizing Haplotype Variation.</title>
        <authorList>
            <person name="Kaur P."/>
            <person name="Appels R."/>
            <person name="Bayer P.E."/>
            <person name="Keeble-Gagnere G."/>
            <person name="Wang J."/>
            <person name="Hirakawa H."/>
            <person name="Shirasawa K."/>
            <person name="Vercoe P."/>
            <person name="Stefanova K."/>
            <person name="Durmic Z."/>
            <person name="Nichols P."/>
            <person name="Revell C."/>
            <person name="Isobe S.N."/>
            <person name="Edwards D."/>
            <person name="Erskine W."/>
        </authorList>
    </citation>
    <scope>NUCLEOTIDE SEQUENCE [LARGE SCALE GENOMIC DNA]</scope>
    <source>
        <strain evidence="2">cv. Daliak</strain>
    </source>
</reference>
<dbReference type="InterPro" id="IPR006553">
    <property type="entry name" value="Leu-rich_rpt_Cys-con_subtyp"/>
</dbReference>
<sequence length="381" mass="43197">MSVKDFPQDCLELVFKFLGQGHDLESVSMVCKKFLSITNQVKFSLTLHDPVVQFLPRLLLRFLRLKVIDFSHFNGELEGLLHQISQSELDLDLVNLSNQRTLPVDGLRELGSKMINLRVLICSNIGCLRDSHLIVISYCFPFLEELDISFPLDSQASDFGLLRLSSMLENLRKIDFSGNHLITDKSLLSLCENCRSLEEISFFKCFRISQVGIASAIRMRPSLASISFNIEKKRIHGPGLTPSPINLDLIDSFVSLKRLTAIDLSNSFISDELLISIANVAVDFLKKLVLQDCWHALLLLSWHNNTSSESHVACMARTIPIYISCLVGWDYSQPPEEEKDSYKELLAIKRAIATKKIMDPDELSYKIVTMDTLLGYSNFHH</sequence>